<comment type="similarity">
    <text evidence="1 2">Belongs to the phD/YefM antitoxin family.</text>
</comment>
<dbReference type="SUPFAM" id="SSF143120">
    <property type="entry name" value="YefM-like"/>
    <property type="match status" value="1"/>
</dbReference>
<evidence type="ECO:0000256" key="2">
    <source>
        <dbReference type="RuleBase" id="RU362080"/>
    </source>
</evidence>
<accession>A0A7G1IHM6</accession>
<reference evidence="3 4" key="1">
    <citation type="submission" date="2020-07" db="EMBL/GenBank/DDBJ databases">
        <title>Mycobacterium kansasii (former subtype) with zoonotic potential isolated from diseased indoor pet cat, Japan.</title>
        <authorList>
            <person name="Fukano H."/>
            <person name="Terazono T."/>
            <person name="Hoshino Y."/>
        </authorList>
    </citation>
    <scope>NUCLEOTIDE SEQUENCE [LARGE SCALE GENOMIC DNA]</scope>
    <source>
        <strain evidence="3 4">Kuro-I</strain>
    </source>
</reference>
<sequence>MDWYLVSTVNIHDAKTHLPQLLARVENGETITIARAGKPVADLVPHPRTDIAFGGLAGRLHYDADHFDDTDSDLNALFGIE</sequence>
<dbReference type="InterPro" id="IPR036165">
    <property type="entry name" value="YefM-like_sf"/>
</dbReference>
<dbReference type="InterPro" id="IPR051416">
    <property type="entry name" value="phD-YefM_TA_antitoxins"/>
</dbReference>
<organism evidence="3 4">
    <name type="scientific">Mycobacterium kansasii</name>
    <dbReference type="NCBI Taxonomy" id="1768"/>
    <lineage>
        <taxon>Bacteria</taxon>
        <taxon>Bacillati</taxon>
        <taxon>Actinomycetota</taxon>
        <taxon>Actinomycetes</taxon>
        <taxon>Mycobacteriales</taxon>
        <taxon>Mycobacteriaceae</taxon>
        <taxon>Mycobacterium</taxon>
    </lineage>
</organism>
<dbReference type="AlphaFoldDB" id="A0A7G1IHM6"/>
<dbReference type="RefSeq" id="WP_023371930.1">
    <property type="nucleotide sequence ID" value="NZ_BLYZ01000001.1"/>
</dbReference>
<comment type="function">
    <text evidence="2">Antitoxin component of a type II toxin-antitoxin (TA) system.</text>
</comment>
<dbReference type="Pfam" id="PF02604">
    <property type="entry name" value="PhdYeFM_antitox"/>
    <property type="match status" value="1"/>
</dbReference>
<dbReference type="Gene3D" id="3.40.1620.10">
    <property type="entry name" value="YefM-like domain"/>
    <property type="match status" value="1"/>
</dbReference>
<dbReference type="NCBIfam" id="TIGR01552">
    <property type="entry name" value="phd_fam"/>
    <property type="match status" value="1"/>
</dbReference>
<dbReference type="PANTHER" id="PTHR35377">
    <property type="entry name" value="ANTITOXIN VAPB49-RELATED-RELATED"/>
    <property type="match status" value="1"/>
</dbReference>
<dbReference type="EMBL" id="AP023343">
    <property type="protein sequence ID" value="BCI90377.1"/>
    <property type="molecule type" value="Genomic_DNA"/>
</dbReference>
<proteinExistence type="inferred from homology"/>
<evidence type="ECO:0000313" key="3">
    <source>
        <dbReference type="EMBL" id="BCI90377.1"/>
    </source>
</evidence>
<dbReference type="InterPro" id="IPR006442">
    <property type="entry name" value="Antitoxin_Phd/YefM"/>
</dbReference>
<evidence type="ECO:0000256" key="1">
    <source>
        <dbReference type="ARBA" id="ARBA00009981"/>
    </source>
</evidence>
<dbReference type="Proteomes" id="UP000516380">
    <property type="component" value="Chromosome"/>
</dbReference>
<keyword evidence="4" id="KW-1185">Reference proteome</keyword>
<name>A0A7G1IHM6_MYCKA</name>
<gene>
    <name evidence="3" type="ORF">NIIDMKKI_55830</name>
</gene>
<protein>
    <recommendedName>
        <fullName evidence="2">Antitoxin</fullName>
    </recommendedName>
</protein>
<evidence type="ECO:0000313" key="4">
    <source>
        <dbReference type="Proteomes" id="UP000516380"/>
    </source>
</evidence>
<dbReference type="GeneID" id="29698150"/>